<dbReference type="Proteomes" id="UP000317365">
    <property type="component" value="Chromosome"/>
</dbReference>
<comment type="similarity">
    <text evidence="2 4">Belongs to the bacterial solute-binding protein 3 family.</text>
</comment>
<dbReference type="Gene3D" id="3.40.190.10">
    <property type="entry name" value="Periplasmic binding protein-like II"/>
    <property type="match status" value="2"/>
</dbReference>
<name>A0A515EKI7_9BURK</name>
<sequence length="261" mass="27905">MIRKVAAVAALLALFGVSQVHAQAPNWAKVRIGVEANYPPFSLMSTDGKFSGFDIDIANAICAEMKAECTLVSQEWDGMMPALNAKKFDMIVASMSITEERKKSADFSDSYYDIPSAWVAKAGTFKDVNAAALKGKKIIVTRNTPRAKFVQENFKDSEILLVAKEAEVTMELAAGRGDIGFGSSLAATAAFLKSPEGKGYSKVGTPITLGGAKEGGGVGIAMRKGEDTLRTKVNAALKTITANGVYKTINDKYFDVNIRGE</sequence>
<protein>
    <submittedName>
        <fullName evidence="7">Transporter substrate-binding domain-containing protein</fullName>
    </submittedName>
</protein>
<dbReference type="InterPro" id="IPR018313">
    <property type="entry name" value="SBP_3_CS"/>
</dbReference>
<dbReference type="Pfam" id="PF00497">
    <property type="entry name" value="SBP_bac_3"/>
    <property type="match status" value="1"/>
</dbReference>
<evidence type="ECO:0000259" key="6">
    <source>
        <dbReference type="SMART" id="SM00062"/>
    </source>
</evidence>
<keyword evidence="3 5" id="KW-0732">Signal</keyword>
<dbReference type="AlphaFoldDB" id="A0A515EKI7"/>
<comment type="subcellular location">
    <subcellularLocation>
        <location evidence="1">Cell envelope</location>
    </subcellularLocation>
</comment>
<dbReference type="KEGG" id="rhg:EXZ61_02700"/>
<dbReference type="SUPFAM" id="SSF53850">
    <property type="entry name" value="Periplasmic binding protein-like II"/>
    <property type="match status" value="1"/>
</dbReference>
<dbReference type="PROSITE" id="PS01039">
    <property type="entry name" value="SBP_BACTERIAL_3"/>
    <property type="match status" value="1"/>
</dbReference>
<dbReference type="GO" id="GO:0030313">
    <property type="term" value="C:cell envelope"/>
    <property type="evidence" value="ECO:0007669"/>
    <property type="project" value="UniProtKB-SubCell"/>
</dbReference>
<reference evidence="8" key="1">
    <citation type="submission" date="2019-02" db="EMBL/GenBank/DDBJ databases">
        <title>Complete genome sequence of Rhodoferax sp. Gr-4.</title>
        <authorList>
            <person name="Jin L."/>
        </authorList>
    </citation>
    <scope>NUCLEOTIDE SEQUENCE [LARGE SCALE GENOMIC DNA]</scope>
    <source>
        <strain evidence="8">Gr-4</strain>
    </source>
</reference>
<evidence type="ECO:0000256" key="1">
    <source>
        <dbReference type="ARBA" id="ARBA00004196"/>
    </source>
</evidence>
<evidence type="ECO:0000313" key="7">
    <source>
        <dbReference type="EMBL" id="QDL53166.1"/>
    </source>
</evidence>
<dbReference type="SMART" id="SM00062">
    <property type="entry name" value="PBPb"/>
    <property type="match status" value="1"/>
</dbReference>
<gene>
    <name evidence="7" type="ORF">EXZ61_02700</name>
</gene>
<accession>A0A515EKI7</accession>
<evidence type="ECO:0000256" key="5">
    <source>
        <dbReference type="SAM" id="SignalP"/>
    </source>
</evidence>
<dbReference type="InterPro" id="IPR001638">
    <property type="entry name" value="Solute-binding_3/MltF_N"/>
</dbReference>
<dbReference type="EMBL" id="CP036282">
    <property type="protein sequence ID" value="QDL53166.1"/>
    <property type="molecule type" value="Genomic_DNA"/>
</dbReference>
<evidence type="ECO:0000256" key="2">
    <source>
        <dbReference type="ARBA" id="ARBA00010333"/>
    </source>
</evidence>
<feature type="signal peptide" evidence="5">
    <location>
        <begin position="1"/>
        <end position="22"/>
    </location>
</feature>
<evidence type="ECO:0000313" key="8">
    <source>
        <dbReference type="Proteomes" id="UP000317365"/>
    </source>
</evidence>
<proteinExistence type="inferred from homology"/>
<evidence type="ECO:0000256" key="4">
    <source>
        <dbReference type="RuleBase" id="RU003744"/>
    </source>
</evidence>
<feature type="domain" description="Solute-binding protein family 3/N-terminal" evidence="6">
    <location>
        <begin position="29"/>
        <end position="257"/>
    </location>
</feature>
<evidence type="ECO:0000256" key="3">
    <source>
        <dbReference type="ARBA" id="ARBA00022729"/>
    </source>
</evidence>
<feature type="chain" id="PRO_5021748576" evidence="5">
    <location>
        <begin position="23"/>
        <end position="261"/>
    </location>
</feature>
<dbReference type="PANTHER" id="PTHR35936">
    <property type="entry name" value="MEMBRANE-BOUND LYTIC MUREIN TRANSGLYCOSYLASE F"/>
    <property type="match status" value="1"/>
</dbReference>
<keyword evidence="8" id="KW-1185">Reference proteome</keyword>
<organism evidence="7 8">
    <name type="scientific">Rhodoferax aquaticus</name>
    <dbReference type="NCBI Taxonomy" id="2527691"/>
    <lineage>
        <taxon>Bacteria</taxon>
        <taxon>Pseudomonadati</taxon>
        <taxon>Pseudomonadota</taxon>
        <taxon>Betaproteobacteria</taxon>
        <taxon>Burkholderiales</taxon>
        <taxon>Comamonadaceae</taxon>
        <taxon>Rhodoferax</taxon>
    </lineage>
</organism>
<reference evidence="8" key="2">
    <citation type="journal article" date="2020" name="Int. J. Syst. Evol. Microbiol.">
        <title>Genomic insights into a novel species Rhodoferax aquaticus sp. nov., isolated from freshwater.</title>
        <authorList>
            <person name="Li T."/>
            <person name="Zhuo Y."/>
            <person name="Jin C.Z."/>
            <person name="Wu X."/>
            <person name="Ko S.R."/>
            <person name="Jin F.J."/>
            <person name="Ahn C.Y."/>
            <person name="Oh H.M."/>
            <person name="Lee H.G."/>
            <person name="Jin L."/>
        </authorList>
    </citation>
    <scope>NUCLEOTIDE SEQUENCE [LARGE SCALE GENOMIC DNA]</scope>
    <source>
        <strain evidence="8">Gr-4</strain>
    </source>
</reference>
<dbReference type="PANTHER" id="PTHR35936:SF17">
    <property type="entry name" value="ARGININE-BINDING EXTRACELLULAR PROTEIN ARTP"/>
    <property type="match status" value="1"/>
</dbReference>
<dbReference type="RefSeq" id="WP_142808775.1">
    <property type="nucleotide sequence ID" value="NZ_CP036282.1"/>
</dbReference>